<dbReference type="NCBIfam" id="TIGR04131">
    <property type="entry name" value="Bac_Flav_CTERM"/>
    <property type="match status" value="1"/>
</dbReference>
<accession>A0A2D0NCV7</accession>
<keyword evidence="3" id="KW-1185">Reference proteome</keyword>
<dbReference type="InterPro" id="IPR011047">
    <property type="entry name" value="Quinoprotein_ADH-like_sf"/>
</dbReference>
<dbReference type="Pfam" id="PF13585">
    <property type="entry name" value="CHU_C"/>
    <property type="match status" value="1"/>
</dbReference>
<dbReference type="PANTHER" id="PTHR42754">
    <property type="entry name" value="ENDOGLUCANASE"/>
    <property type="match status" value="1"/>
</dbReference>
<reference evidence="2 3" key="1">
    <citation type="submission" date="2017-10" db="EMBL/GenBank/DDBJ databases">
        <title>The draft genome sequence of Lewinella nigricans NBRC 102662.</title>
        <authorList>
            <person name="Wang K."/>
        </authorList>
    </citation>
    <scope>NUCLEOTIDE SEQUENCE [LARGE SCALE GENOMIC DNA]</scope>
    <source>
        <strain evidence="2 3">NBRC 102662</strain>
    </source>
</reference>
<keyword evidence="1" id="KW-1133">Transmembrane helix</keyword>
<keyword evidence="1" id="KW-0472">Membrane</keyword>
<name>A0A2D0NCV7_FLAN2</name>
<evidence type="ECO:0000313" key="2">
    <source>
        <dbReference type="EMBL" id="PHN06344.1"/>
    </source>
</evidence>
<dbReference type="EMBL" id="PDUD01000018">
    <property type="protein sequence ID" value="PHN06344.1"/>
    <property type="molecule type" value="Genomic_DNA"/>
</dbReference>
<keyword evidence="1" id="KW-0812">Transmembrane</keyword>
<dbReference type="SUPFAM" id="SSF50998">
    <property type="entry name" value="Quinoprotein alcohol dehydrogenase-like"/>
    <property type="match status" value="1"/>
</dbReference>
<feature type="transmembrane region" description="Helical" evidence="1">
    <location>
        <begin position="67"/>
        <end position="93"/>
    </location>
</feature>
<evidence type="ECO:0000313" key="3">
    <source>
        <dbReference type="Proteomes" id="UP000223913"/>
    </source>
</evidence>
<comment type="caution">
    <text evidence="2">The sequence shown here is derived from an EMBL/GenBank/DDBJ whole genome shotgun (WGS) entry which is preliminary data.</text>
</comment>
<gene>
    <name evidence="2" type="ORF">CRP01_12295</name>
</gene>
<organism evidence="2 3">
    <name type="scientific">Flavilitoribacter nigricans (strain ATCC 23147 / DSM 23189 / NBRC 102662 / NCIMB 1420 / SS-2)</name>
    <name type="common">Lewinella nigricans</name>
    <dbReference type="NCBI Taxonomy" id="1122177"/>
    <lineage>
        <taxon>Bacteria</taxon>
        <taxon>Pseudomonadati</taxon>
        <taxon>Bacteroidota</taxon>
        <taxon>Saprospiria</taxon>
        <taxon>Saprospirales</taxon>
        <taxon>Lewinellaceae</taxon>
        <taxon>Flavilitoribacter</taxon>
    </lineage>
</organism>
<dbReference type="PANTHER" id="PTHR42754:SF1">
    <property type="entry name" value="LIPOPROTEIN"/>
    <property type="match status" value="1"/>
</dbReference>
<dbReference type="InterPro" id="IPR026341">
    <property type="entry name" value="T9SS_type_B"/>
</dbReference>
<dbReference type="AlphaFoldDB" id="A0A2D0NCV7"/>
<protein>
    <recommendedName>
        <fullName evidence="4">Gliding motility-associated C-terminal domain-containing protein</fullName>
    </recommendedName>
</protein>
<evidence type="ECO:0000256" key="1">
    <source>
        <dbReference type="SAM" id="Phobius"/>
    </source>
</evidence>
<proteinExistence type="predicted"/>
<sequence>MSDLLPARQVLDLTGMLTPRRGKKLPFPKFNGRPKIWPMFPALTSISTPSPRLHCCPKNTDSTINRFPYVIAMSTQHYLLTILLLLFLPFVTWSQRSFLDILSQYETWDNHAIAPTQGNGFLIGNDLKFPPADWERHGFYLSKYDSCGLIAWSKAYGSPDQALFFSDLTELSNGDAIAMGQTGFDNLFLMRIDPDGNVLNLFTYDTSNGDQNYNLDVHNGKVMVFGSYYADNGSRNFLLVVNEDGQIDWAKSFHPRLGAGGAISCGDGSFVCVNGNMVYKVNESGNLEWSQEIVSLSPEAANLSKPVESGNGYVLAVRNPERASQYLIKLNRSGQVQWQSDEIPSGFLASSVDRLSNGNLVLVNAQPIDGEGLSGGAPLLAEFTPDGTLVQQYGFELDNFGRFTAPVCRAGDNGSLTIKGSYYDQGNFDYIIRLKPEEDLSCAGYPYEDVLSEHTSLDLRSASANVSNLRFSSADTTEVQVIDLGLNPENYCEKTVDDGVMDFSDRLQCVDTLTFTPPFAEATYLWEDGSTNGQRILKAPGQYLLKATTCRTKFDIDIELELGLCPCTYYIPNAFSPNGDGVNDQFQAFATCAFTSYDLQIFNRWGELLHRSQTPEDGWDGRSRGRLLEQGMYMYALKYSWEVKPGVFQDRMETGTVAIVR</sequence>
<dbReference type="Proteomes" id="UP000223913">
    <property type="component" value="Unassembled WGS sequence"/>
</dbReference>
<evidence type="ECO:0008006" key="4">
    <source>
        <dbReference type="Google" id="ProtNLM"/>
    </source>
</evidence>